<feature type="domain" description="2EXR" evidence="1">
    <location>
        <begin position="10"/>
        <end position="106"/>
    </location>
</feature>
<protein>
    <recommendedName>
        <fullName evidence="1">2EXR domain-containing protein</fullName>
    </recommendedName>
</protein>
<dbReference type="Pfam" id="PF20150">
    <property type="entry name" value="2EXR"/>
    <property type="match status" value="1"/>
</dbReference>
<evidence type="ECO:0000259" key="1">
    <source>
        <dbReference type="Pfam" id="PF20150"/>
    </source>
</evidence>
<comment type="caution">
    <text evidence="2">The sequence shown here is derived from an EMBL/GenBank/DDBJ whole genome shotgun (WGS) entry which is preliminary data.</text>
</comment>
<evidence type="ECO:0000313" key="3">
    <source>
        <dbReference type="Proteomes" id="UP001302745"/>
    </source>
</evidence>
<keyword evidence="3" id="KW-1185">Reference proteome</keyword>
<gene>
    <name evidence="2" type="ORF">C8A00DRAFT_30959</name>
</gene>
<dbReference type="PANTHER" id="PTHR35910">
    <property type="entry name" value="2EXR DOMAIN-CONTAINING PROTEIN"/>
    <property type="match status" value="1"/>
</dbReference>
<reference evidence="2" key="2">
    <citation type="submission" date="2023-05" db="EMBL/GenBank/DDBJ databases">
        <authorList>
            <consortium name="Lawrence Berkeley National Laboratory"/>
            <person name="Steindorff A."/>
            <person name="Hensen N."/>
            <person name="Bonometti L."/>
            <person name="Westerberg I."/>
            <person name="Brannstrom I.O."/>
            <person name="Guillou S."/>
            <person name="Cros-Aarteil S."/>
            <person name="Calhoun S."/>
            <person name="Haridas S."/>
            <person name="Kuo A."/>
            <person name="Mondo S."/>
            <person name="Pangilinan J."/>
            <person name="Riley R."/>
            <person name="Labutti K."/>
            <person name="Andreopoulos B."/>
            <person name="Lipzen A."/>
            <person name="Chen C."/>
            <person name="Yanf M."/>
            <person name="Daum C."/>
            <person name="Ng V."/>
            <person name="Clum A."/>
            <person name="Ohm R."/>
            <person name="Martin F."/>
            <person name="Silar P."/>
            <person name="Natvig D."/>
            <person name="Lalanne C."/>
            <person name="Gautier V."/>
            <person name="Ament-Velasquez S.L."/>
            <person name="Kruys A."/>
            <person name="Hutchinson M.I."/>
            <person name="Powell A.J."/>
            <person name="Barry K."/>
            <person name="Miller A.N."/>
            <person name="Grigoriev I.V."/>
            <person name="Debuchy R."/>
            <person name="Gladieux P."/>
            <person name="Thoren M.H."/>
            <person name="Johannesson H."/>
        </authorList>
    </citation>
    <scope>NUCLEOTIDE SEQUENCE</scope>
    <source>
        <strain evidence="2">CBS 538.74</strain>
    </source>
</reference>
<sequence length="297" mass="33201">MATTADAGSFTLFAELPVEIQLVIWEAAVPEPSPEVCLVWPRFLVGYHHSPPTQPFVVDTAWPATTHVCRASREVAFKSGHVRLRYSKVAGLRVPFRMFDPAIDTLFELQLVSDTESLRVIEVICGAVLNLRTVSIVLSNSATYQPATLTFLTPRRRFLLRAIPPTVHHGIILIDPPVPPRKVHNTVHLRQYMHYFRVNLETYGRQRHLVDDGAAAGDTGEPSLGVPEIKIQTFVEYVKTRDDGPQWVEVCGSRLNCPPGHQGARGHPPWLAEEDRMDPEICRGLDQDSKWGDSFGG</sequence>
<organism evidence="2 3">
    <name type="scientific">Chaetomidium leptoderma</name>
    <dbReference type="NCBI Taxonomy" id="669021"/>
    <lineage>
        <taxon>Eukaryota</taxon>
        <taxon>Fungi</taxon>
        <taxon>Dikarya</taxon>
        <taxon>Ascomycota</taxon>
        <taxon>Pezizomycotina</taxon>
        <taxon>Sordariomycetes</taxon>
        <taxon>Sordariomycetidae</taxon>
        <taxon>Sordariales</taxon>
        <taxon>Chaetomiaceae</taxon>
        <taxon>Chaetomidium</taxon>
    </lineage>
</organism>
<evidence type="ECO:0000313" key="2">
    <source>
        <dbReference type="EMBL" id="KAK4156147.1"/>
    </source>
</evidence>
<dbReference type="EMBL" id="MU856873">
    <property type="protein sequence ID" value="KAK4156147.1"/>
    <property type="molecule type" value="Genomic_DNA"/>
</dbReference>
<dbReference type="AlphaFoldDB" id="A0AAN6VRY1"/>
<reference evidence="2" key="1">
    <citation type="journal article" date="2023" name="Mol. Phylogenet. Evol.">
        <title>Genome-scale phylogeny and comparative genomics of the fungal order Sordariales.</title>
        <authorList>
            <person name="Hensen N."/>
            <person name="Bonometti L."/>
            <person name="Westerberg I."/>
            <person name="Brannstrom I.O."/>
            <person name="Guillou S."/>
            <person name="Cros-Aarteil S."/>
            <person name="Calhoun S."/>
            <person name="Haridas S."/>
            <person name="Kuo A."/>
            <person name="Mondo S."/>
            <person name="Pangilinan J."/>
            <person name="Riley R."/>
            <person name="LaButti K."/>
            <person name="Andreopoulos B."/>
            <person name="Lipzen A."/>
            <person name="Chen C."/>
            <person name="Yan M."/>
            <person name="Daum C."/>
            <person name="Ng V."/>
            <person name="Clum A."/>
            <person name="Steindorff A."/>
            <person name="Ohm R.A."/>
            <person name="Martin F."/>
            <person name="Silar P."/>
            <person name="Natvig D.O."/>
            <person name="Lalanne C."/>
            <person name="Gautier V."/>
            <person name="Ament-Velasquez S.L."/>
            <person name="Kruys A."/>
            <person name="Hutchinson M.I."/>
            <person name="Powell A.J."/>
            <person name="Barry K."/>
            <person name="Miller A.N."/>
            <person name="Grigoriev I.V."/>
            <person name="Debuchy R."/>
            <person name="Gladieux P."/>
            <person name="Hiltunen Thoren M."/>
            <person name="Johannesson H."/>
        </authorList>
    </citation>
    <scope>NUCLEOTIDE SEQUENCE</scope>
    <source>
        <strain evidence="2">CBS 538.74</strain>
    </source>
</reference>
<dbReference type="PANTHER" id="PTHR35910:SF6">
    <property type="entry name" value="2EXR DOMAIN-CONTAINING PROTEIN"/>
    <property type="match status" value="1"/>
</dbReference>
<dbReference type="Proteomes" id="UP001302745">
    <property type="component" value="Unassembled WGS sequence"/>
</dbReference>
<dbReference type="InterPro" id="IPR045518">
    <property type="entry name" value="2EXR"/>
</dbReference>
<name>A0AAN6VRY1_9PEZI</name>
<accession>A0AAN6VRY1</accession>
<proteinExistence type="predicted"/>